<dbReference type="InterPro" id="IPR015943">
    <property type="entry name" value="WD40/YVTN_repeat-like_dom_sf"/>
</dbReference>
<reference evidence="1 2" key="1">
    <citation type="submission" date="2015-08" db="EMBL/GenBank/DDBJ databases">
        <title>The complete genome sequence of Bacillus beveridgei MLTeJB.</title>
        <authorList>
            <person name="Hanson T.E."/>
            <person name="Mesa C."/>
            <person name="Basesman S.M."/>
            <person name="Oremland R.S."/>
        </authorList>
    </citation>
    <scope>NUCLEOTIDE SEQUENCE [LARGE SCALE GENOMIC DNA]</scope>
    <source>
        <strain evidence="1 2">MLTeJB</strain>
    </source>
</reference>
<dbReference type="InterPro" id="IPR051200">
    <property type="entry name" value="Host-pathogen_enzymatic-act"/>
</dbReference>
<accession>A0A1D7QXT6</accession>
<dbReference type="SUPFAM" id="SSF50974">
    <property type="entry name" value="Nitrous oxide reductase, N-terminal domain"/>
    <property type="match status" value="1"/>
</dbReference>
<dbReference type="InterPro" id="IPR011045">
    <property type="entry name" value="N2O_reductase_N"/>
</dbReference>
<dbReference type="KEGG" id="bbev:BBEV_2438"/>
<dbReference type="Proteomes" id="UP000094463">
    <property type="component" value="Chromosome"/>
</dbReference>
<dbReference type="Pfam" id="PF16819">
    <property type="entry name" value="DUF5074"/>
    <property type="match status" value="1"/>
</dbReference>
<evidence type="ECO:0000313" key="2">
    <source>
        <dbReference type="Proteomes" id="UP000094463"/>
    </source>
</evidence>
<dbReference type="EMBL" id="CP012502">
    <property type="protein sequence ID" value="AOM83778.1"/>
    <property type="molecule type" value="Genomic_DNA"/>
</dbReference>
<dbReference type="InterPro" id="IPR011964">
    <property type="entry name" value="YVTN_b-propeller_repeat"/>
</dbReference>
<name>A0A1D7QXT6_9BACI</name>
<dbReference type="AlphaFoldDB" id="A0A1D7QXT6"/>
<dbReference type="NCBIfam" id="TIGR02276">
    <property type="entry name" value="beta_rpt_yvtn"/>
    <property type="match status" value="1"/>
</dbReference>
<dbReference type="PROSITE" id="PS51257">
    <property type="entry name" value="PROKAR_LIPOPROTEIN"/>
    <property type="match status" value="1"/>
</dbReference>
<sequence length="344" mass="36836">MNRIGIKKLLMTGALITLATGCALEDGENSNNNEGASAGDAGELTNVQFYVPSEEEDLVSIIDVVSGDHVGDIDVGQRPTIVTFASTMREAFVANQDSSTVSIVNTQSLEETAEIDVGPRPHGLALSSNNNTLYVATVGDQYLDVVDVESEDVTSQIDLGHDAKSNYVYLNEDTLYVTDHENDVIYVVDAESEEVTDTFETGELPRVVRVYDETLYVASGESGLLEIIDLDSGDSSSIDTGHGATDVIVTEDGHYGIVTSIEGDKVVKVDLEQGSVVAEIDGQEGAKHLAFNREESRAYVTLSESNEVSVIDVDSFEEEYRIEIGGDMPHGIDIKALPGIGGSC</sequence>
<dbReference type="PATRIC" id="fig|632773.3.peg.2546"/>
<dbReference type="PANTHER" id="PTHR47197:SF3">
    <property type="entry name" value="DIHYDRO-HEME D1 DEHYDROGENASE"/>
    <property type="match status" value="1"/>
</dbReference>
<dbReference type="Gene3D" id="2.130.10.10">
    <property type="entry name" value="YVTN repeat-like/Quinoprotein amine dehydrogenase"/>
    <property type="match status" value="2"/>
</dbReference>
<keyword evidence="2" id="KW-1185">Reference proteome</keyword>
<organism evidence="1 2">
    <name type="scientific">Salisediminibacterium beveridgei</name>
    <dbReference type="NCBI Taxonomy" id="632773"/>
    <lineage>
        <taxon>Bacteria</taxon>
        <taxon>Bacillati</taxon>
        <taxon>Bacillota</taxon>
        <taxon>Bacilli</taxon>
        <taxon>Bacillales</taxon>
        <taxon>Bacillaceae</taxon>
        <taxon>Salisediminibacterium</taxon>
    </lineage>
</organism>
<dbReference type="OrthoDB" id="9772811at2"/>
<protein>
    <submittedName>
        <fullName evidence="1">YVTN Beta-Propeller Repeat-Containing Protein</fullName>
    </submittedName>
</protein>
<dbReference type="InterPro" id="IPR031815">
    <property type="entry name" value="DUF5074"/>
</dbReference>
<proteinExistence type="predicted"/>
<dbReference type="PANTHER" id="PTHR47197">
    <property type="entry name" value="PROTEIN NIRF"/>
    <property type="match status" value="1"/>
</dbReference>
<dbReference type="STRING" id="632773.BBEV_2438"/>
<gene>
    <name evidence="1" type="ORF">BBEV_2438</name>
</gene>
<evidence type="ECO:0000313" key="1">
    <source>
        <dbReference type="EMBL" id="AOM83778.1"/>
    </source>
</evidence>
<dbReference type="RefSeq" id="WP_069365725.1">
    <property type="nucleotide sequence ID" value="NZ_CP012502.1"/>
</dbReference>